<evidence type="ECO:0000313" key="1">
    <source>
        <dbReference type="EMBL" id="PPS17059.1"/>
    </source>
</evidence>
<proteinExistence type="predicted"/>
<protein>
    <submittedName>
        <fullName evidence="1">Uncharacterized protein</fullName>
    </submittedName>
</protein>
<gene>
    <name evidence="1" type="ORF">GOBAR_AA03507</name>
</gene>
<dbReference type="EMBL" id="KZ662965">
    <property type="protein sequence ID" value="PPS17059.1"/>
    <property type="molecule type" value="Genomic_DNA"/>
</dbReference>
<evidence type="ECO:0000313" key="2">
    <source>
        <dbReference type="Proteomes" id="UP000239757"/>
    </source>
</evidence>
<accession>A0A2P5YN88</accession>
<dbReference type="AlphaFoldDB" id="A0A2P5YN88"/>
<name>A0A2P5YN88_GOSBA</name>
<dbReference type="Proteomes" id="UP000239757">
    <property type="component" value="Unassembled WGS sequence"/>
</dbReference>
<reference evidence="1 2" key="1">
    <citation type="submission" date="2015-01" db="EMBL/GenBank/DDBJ databases">
        <title>Genome of allotetraploid Gossypium barbadense reveals genomic plasticity and fiber elongation in cotton evolution.</title>
        <authorList>
            <person name="Chen X."/>
            <person name="Liu X."/>
            <person name="Zhao B."/>
            <person name="Zheng H."/>
            <person name="Hu Y."/>
            <person name="Lu G."/>
            <person name="Yang C."/>
            <person name="Chen J."/>
            <person name="Shan C."/>
            <person name="Zhang L."/>
            <person name="Zhou Y."/>
            <person name="Wang L."/>
            <person name="Guo W."/>
            <person name="Bai Y."/>
            <person name="Ruan J."/>
            <person name="Shangguan X."/>
            <person name="Mao Y."/>
            <person name="Jiang J."/>
            <person name="Zhu Y."/>
            <person name="Lei J."/>
            <person name="Kang H."/>
            <person name="Chen S."/>
            <person name="He X."/>
            <person name="Wang R."/>
            <person name="Wang Y."/>
            <person name="Chen J."/>
            <person name="Wang L."/>
            <person name="Yu S."/>
            <person name="Wang B."/>
            <person name="Wei J."/>
            <person name="Song S."/>
            <person name="Lu X."/>
            <person name="Gao Z."/>
            <person name="Gu W."/>
            <person name="Deng X."/>
            <person name="Ma D."/>
            <person name="Wang S."/>
            <person name="Liang W."/>
            <person name="Fang L."/>
            <person name="Cai C."/>
            <person name="Zhu X."/>
            <person name="Zhou B."/>
            <person name="Zhang Y."/>
            <person name="Chen Z."/>
            <person name="Xu S."/>
            <person name="Zhu R."/>
            <person name="Wang S."/>
            <person name="Zhang T."/>
            <person name="Zhao G."/>
        </authorList>
    </citation>
    <scope>NUCLEOTIDE SEQUENCE [LARGE SCALE GENOMIC DNA]</scope>
    <source>
        <strain evidence="2">cv. Xinhai21</strain>
        <tissue evidence="1">Leaf</tissue>
    </source>
</reference>
<organism evidence="1 2">
    <name type="scientific">Gossypium barbadense</name>
    <name type="common">Sea Island cotton</name>
    <name type="synonym">Hibiscus barbadensis</name>
    <dbReference type="NCBI Taxonomy" id="3634"/>
    <lineage>
        <taxon>Eukaryota</taxon>
        <taxon>Viridiplantae</taxon>
        <taxon>Streptophyta</taxon>
        <taxon>Embryophyta</taxon>
        <taxon>Tracheophyta</taxon>
        <taxon>Spermatophyta</taxon>
        <taxon>Magnoliopsida</taxon>
        <taxon>eudicotyledons</taxon>
        <taxon>Gunneridae</taxon>
        <taxon>Pentapetalae</taxon>
        <taxon>rosids</taxon>
        <taxon>malvids</taxon>
        <taxon>Malvales</taxon>
        <taxon>Malvaceae</taxon>
        <taxon>Malvoideae</taxon>
        <taxon>Gossypium</taxon>
    </lineage>
</organism>
<sequence length="167" mass="18665">MRVRDDSWAAVLRSLKCRANLVTDGGRTNALERLGLYEAVIWAKVCQHFEGEKCMWRLRACSSFFSLNSSVYRPNAASNSGTLSWRINPPRRNRTVPGSSYLVITVWRWNVEQCSIVSSKYVGSIIAKNNSHRSVVKRALIASANLTCSTAAQSMQRPTAKGRARSI</sequence>